<evidence type="ECO:0000313" key="5">
    <source>
        <dbReference type="EMBL" id="MQT92401.1"/>
    </source>
</evidence>
<dbReference type="Pfam" id="PF15545">
    <property type="entry name" value="Ntox8"/>
    <property type="match status" value="1"/>
</dbReference>
<dbReference type="Proteomes" id="UP000441404">
    <property type="component" value="Unassembled WGS sequence"/>
</dbReference>
<gene>
    <name evidence="5" type="ORF">GHO39_25195</name>
    <name evidence="4" type="ORF">GHO40_24895</name>
</gene>
<dbReference type="AlphaFoldDB" id="A0A7X1XLQ3"/>
<evidence type="ECO:0000313" key="7">
    <source>
        <dbReference type="Proteomes" id="UP000489190"/>
    </source>
</evidence>
<feature type="domain" description="Bacterial toxin 8" evidence="3">
    <location>
        <begin position="339"/>
        <end position="412"/>
    </location>
</feature>
<dbReference type="Pfam" id="PF03527">
    <property type="entry name" value="RHS"/>
    <property type="match status" value="1"/>
</dbReference>
<dbReference type="PANTHER" id="PTHR32305">
    <property type="match status" value="1"/>
</dbReference>
<dbReference type="Gene3D" id="2.180.10.10">
    <property type="entry name" value="RHS repeat-associated core"/>
    <property type="match status" value="1"/>
</dbReference>
<feature type="domain" description="RHS protein conserved region" evidence="2">
    <location>
        <begin position="204"/>
        <end position="234"/>
    </location>
</feature>
<evidence type="ECO:0000313" key="4">
    <source>
        <dbReference type="EMBL" id="MQT49930.1"/>
    </source>
</evidence>
<dbReference type="InterPro" id="IPR029097">
    <property type="entry name" value="Ntox8"/>
</dbReference>
<evidence type="ECO:0000256" key="1">
    <source>
        <dbReference type="SAM" id="MobiDB-lite"/>
    </source>
</evidence>
<dbReference type="PANTHER" id="PTHR32305:SF15">
    <property type="entry name" value="PROTEIN RHSA-RELATED"/>
    <property type="match status" value="1"/>
</dbReference>
<evidence type="ECO:0000259" key="3">
    <source>
        <dbReference type="Pfam" id="PF15545"/>
    </source>
</evidence>
<reference evidence="6 7" key="1">
    <citation type="submission" date="2019-10" db="EMBL/GenBank/DDBJ databases">
        <title>Evaluation of single-gene subtyping targets for Pseudomonas.</title>
        <authorList>
            <person name="Reichler S.J."/>
            <person name="Orsi R.H."/>
            <person name="Wiedmann M."/>
            <person name="Martin N.H."/>
            <person name="Murphy S.I."/>
        </authorList>
    </citation>
    <scope>NUCLEOTIDE SEQUENCE [LARGE SCALE GENOMIC DNA]</scope>
    <source>
        <strain evidence="5 7">FSL R10-3254</strain>
        <strain evidence="4 6">FSL R10-3257</strain>
    </source>
</reference>
<name>A0A7X1XLQ3_9PSED</name>
<sequence>MFFNKQPSSVLAQRRQCLRTYDPLGCLLDPKAPRRPIHHPPPKLLDNLLERLDNGKKVRFTWDLYDRLTRYEDDRLTADFAYDELGRRVAKYSKAHCPPSPGAGPAWIEQQQRTLNAQYDCGQNIYGWDGDNLAYETRYSDNPGERRLIHYFYEPGSFIPVAQTVENRNLSLVREPSHENGYHIDRDPLWQHQPVAKPFNAMAWYQCDHLGTPMELTDQRGEIAWSGTYQAWGLAKEKRTDSATRENIRNPLRFQGQYFDTETGLHYNRYRYYDPQVGRFISKDPIGFAGGLNVYAYAPNPGGWVDPLGLMAKITCPICCDGSHGRSNKQERLRALADDPKQPSHVRGWIRNELRHIETGNRTSIRLPSNSRKSKSPGLELAHGHTTPAKTGHCYRHSEPQNADIHKIQHRIGGY</sequence>
<evidence type="ECO:0000259" key="2">
    <source>
        <dbReference type="Pfam" id="PF03527"/>
    </source>
</evidence>
<proteinExistence type="predicted"/>
<dbReference type="PRINTS" id="PR00394">
    <property type="entry name" value="RHSPROTEIN"/>
</dbReference>
<feature type="region of interest" description="Disordered" evidence="1">
    <location>
        <begin position="364"/>
        <end position="393"/>
    </location>
</feature>
<dbReference type="Proteomes" id="UP000489190">
    <property type="component" value="Unassembled WGS sequence"/>
</dbReference>
<protein>
    <submittedName>
        <fullName evidence="5">Uncharacterized protein</fullName>
    </submittedName>
</protein>
<dbReference type="InterPro" id="IPR001826">
    <property type="entry name" value="RHS"/>
</dbReference>
<organism evidence="5 7">
    <name type="scientific">Pseudomonas helleri</name>
    <dbReference type="NCBI Taxonomy" id="1608996"/>
    <lineage>
        <taxon>Bacteria</taxon>
        <taxon>Pseudomonadati</taxon>
        <taxon>Pseudomonadota</taxon>
        <taxon>Gammaproteobacteria</taxon>
        <taxon>Pseudomonadales</taxon>
        <taxon>Pseudomonadaceae</taxon>
        <taxon>Pseudomonas</taxon>
    </lineage>
</organism>
<dbReference type="NCBIfam" id="TIGR03696">
    <property type="entry name" value="Rhs_assc_core"/>
    <property type="match status" value="1"/>
</dbReference>
<evidence type="ECO:0000313" key="6">
    <source>
        <dbReference type="Proteomes" id="UP000441404"/>
    </source>
</evidence>
<dbReference type="InterPro" id="IPR022385">
    <property type="entry name" value="Rhs_assc_core"/>
</dbReference>
<accession>A0A7X1XLQ3</accession>
<comment type="caution">
    <text evidence="5">The sequence shown here is derived from an EMBL/GenBank/DDBJ whole genome shotgun (WGS) entry which is preliminary data.</text>
</comment>
<dbReference type="EMBL" id="WIWI01000103">
    <property type="protein sequence ID" value="MQT92401.1"/>
    <property type="molecule type" value="Genomic_DNA"/>
</dbReference>
<dbReference type="EMBL" id="WIWJ01000075">
    <property type="protein sequence ID" value="MQT49930.1"/>
    <property type="molecule type" value="Genomic_DNA"/>
</dbReference>
<dbReference type="InterPro" id="IPR050708">
    <property type="entry name" value="T6SS_VgrG/RHS"/>
</dbReference>